<dbReference type="GO" id="GO:0016740">
    <property type="term" value="F:transferase activity"/>
    <property type="evidence" value="ECO:0007669"/>
    <property type="project" value="UniProtKB-KW"/>
</dbReference>
<proteinExistence type="predicted"/>
<comment type="caution">
    <text evidence="2">The sequence shown here is derived from an EMBL/GenBank/DDBJ whole genome shotgun (WGS) entry which is preliminary data.</text>
</comment>
<name>A0A5S4GFH8_9ACTN</name>
<dbReference type="SUPFAM" id="SSF56112">
    <property type="entry name" value="Protein kinase-like (PK-like)"/>
    <property type="match status" value="1"/>
</dbReference>
<feature type="domain" description="Aminoglycoside phosphotransferase" evidence="1">
    <location>
        <begin position="147"/>
        <end position="380"/>
    </location>
</feature>
<sequence length="440" mass="48870">MSSDSVEAVLVIVDRDGAVLCDMAGGIAALPRMRFDVRWPPMDSELTDRVRRVFGLITVVLEPLDFTTVVLLAAGGARPVCADGFAWHGHDVVSGQSLVLDRRAARSRPLASEWFRPGWFERAESYIDGEIRAAGRVRLGPSRQIKHWSMSAVLRTPTDRGDLYLKAVLPRLAREPDITRYLASLRVAPFATIIAISPGDRWWLAEDFGGVDAWAVSTERRRACLTQLVRVQKKTIGRGDELIAVGCVPLTPAALADGVRSILARDDIWRAPKLAKNLDRALSGEEADRLQALTPYLVECAERLDEAAIPATIVHRDFHPGNVVLREEEILLHDWSFATITNPLFDLASWLLDAPEPDAASYLDVCFAAWADTIAPERMRSAWRLAKPLAAVVEMMKLIELADIVGPDHDFNWLPMTYGWGRRLLNAATDSDLAINGWRK</sequence>
<evidence type="ECO:0000259" key="1">
    <source>
        <dbReference type="Pfam" id="PF01636"/>
    </source>
</evidence>
<evidence type="ECO:0000313" key="3">
    <source>
        <dbReference type="Proteomes" id="UP000306628"/>
    </source>
</evidence>
<dbReference type="Gene3D" id="3.90.1200.10">
    <property type="match status" value="1"/>
</dbReference>
<dbReference type="InterPro" id="IPR002575">
    <property type="entry name" value="Aminoglycoside_PTrfase"/>
</dbReference>
<organism evidence="2 3">
    <name type="scientific">Nonomuraea zeae</name>
    <dbReference type="NCBI Taxonomy" id="1642303"/>
    <lineage>
        <taxon>Bacteria</taxon>
        <taxon>Bacillati</taxon>
        <taxon>Actinomycetota</taxon>
        <taxon>Actinomycetes</taxon>
        <taxon>Streptosporangiales</taxon>
        <taxon>Streptosporangiaceae</taxon>
        <taxon>Nonomuraea</taxon>
    </lineage>
</organism>
<dbReference type="InterPro" id="IPR011009">
    <property type="entry name" value="Kinase-like_dom_sf"/>
</dbReference>
<dbReference type="Pfam" id="PF01636">
    <property type="entry name" value="APH"/>
    <property type="match status" value="1"/>
</dbReference>
<dbReference type="OrthoDB" id="101887at2"/>
<evidence type="ECO:0000313" key="2">
    <source>
        <dbReference type="EMBL" id="TMR31728.1"/>
    </source>
</evidence>
<keyword evidence="2" id="KW-0808">Transferase</keyword>
<protein>
    <submittedName>
        <fullName evidence="2">Aminoglycoside phosphotransferase family protein</fullName>
    </submittedName>
</protein>
<dbReference type="AlphaFoldDB" id="A0A5S4GFH8"/>
<reference evidence="2 3" key="1">
    <citation type="submission" date="2019-05" db="EMBL/GenBank/DDBJ databases">
        <title>Draft genome sequence of Nonomuraea zeae DSM 100528.</title>
        <authorList>
            <person name="Saricaoglu S."/>
            <person name="Isik K."/>
        </authorList>
    </citation>
    <scope>NUCLEOTIDE SEQUENCE [LARGE SCALE GENOMIC DNA]</scope>
    <source>
        <strain evidence="2 3">DSM 100528</strain>
    </source>
</reference>
<dbReference type="EMBL" id="VCKX01000079">
    <property type="protein sequence ID" value="TMR31728.1"/>
    <property type="molecule type" value="Genomic_DNA"/>
</dbReference>
<accession>A0A5S4GFH8</accession>
<dbReference type="Proteomes" id="UP000306628">
    <property type="component" value="Unassembled WGS sequence"/>
</dbReference>
<keyword evidence="3" id="KW-1185">Reference proteome</keyword>
<gene>
    <name evidence="2" type="ORF">ETD85_24840</name>
</gene>